<proteinExistence type="predicted"/>
<sequence length="268" mass="30435">MLNFNAFKEELHATLDSVLDQAETLQATAEDPVELDRAWILNKMNDQMAQNIYVLEPGAMQIALGLGHLHKLPRELRDLVYGYAIVDGNVAIVRASKQTNKEASELVFQKGIYRLALGFSNRIINPPLGHSLAENIQNLNIRVNARNFFIDGLDKYLPILHQFDGSTIQRKNCVMTIECCPFFSGIDASQVVRALEDLTGFERVILELDLEWGGEAWSDTMYDIQKDQIWGRIDRAFLHFQELLEPTLGTGHYGFDTEGQRLAFHPRT</sequence>
<name>A0A8H3FKN8_9LECA</name>
<dbReference type="EMBL" id="CAJPDR010000213">
    <property type="protein sequence ID" value="CAF9926314.1"/>
    <property type="molecule type" value="Genomic_DNA"/>
</dbReference>
<dbReference type="Proteomes" id="UP000664203">
    <property type="component" value="Unassembled WGS sequence"/>
</dbReference>
<dbReference type="AlphaFoldDB" id="A0A8H3FKN8"/>
<accession>A0A8H3FKN8</accession>
<dbReference type="OrthoDB" id="5306732at2759"/>
<evidence type="ECO:0000313" key="2">
    <source>
        <dbReference type="Proteomes" id="UP000664203"/>
    </source>
</evidence>
<gene>
    <name evidence="1" type="ORF">ALECFALPRED_003415</name>
</gene>
<reference evidence="1" key="1">
    <citation type="submission" date="2021-03" db="EMBL/GenBank/DDBJ databases">
        <authorList>
            <person name="Tagirdzhanova G."/>
        </authorList>
    </citation>
    <scope>NUCLEOTIDE SEQUENCE</scope>
</reference>
<keyword evidence="2" id="KW-1185">Reference proteome</keyword>
<evidence type="ECO:0000313" key="1">
    <source>
        <dbReference type="EMBL" id="CAF9926314.1"/>
    </source>
</evidence>
<protein>
    <submittedName>
        <fullName evidence="1">Uncharacterized protein</fullName>
    </submittedName>
</protein>
<organism evidence="1 2">
    <name type="scientific">Alectoria fallacina</name>
    <dbReference type="NCBI Taxonomy" id="1903189"/>
    <lineage>
        <taxon>Eukaryota</taxon>
        <taxon>Fungi</taxon>
        <taxon>Dikarya</taxon>
        <taxon>Ascomycota</taxon>
        <taxon>Pezizomycotina</taxon>
        <taxon>Lecanoromycetes</taxon>
        <taxon>OSLEUM clade</taxon>
        <taxon>Lecanoromycetidae</taxon>
        <taxon>Lecanorales</taxon>
        <taxon>Lecanorineae</taxon>
        <taxon>Parmeliaceae</taxon>
        <taxon>Alectoria</taxon>
    </lineage>
</organism>
<comment type="caution">
    <text evidence="1">The sequence shown here is derived from an EMBL/GenBank/DDBJ whole genome shotgun (WGS) entry which is preliminary data.</text>
</comment>